<proteinExistence type="predicted"/>
<name>A0A6V7IW57_9HYME</name>
<dbReference type="AlphaFoldDB" id="A0A6V7IW57"/>
<accession>A0A6V7IW57</accession>
<protein>
    <submittedName>
        <fullName evidence="2">Uncharacterized protein</fullName>
    </submittedName>
</protein>
<organism evidence="2">
    <name type="scientific">Bracon brevicornis</name>
    <dbReference type="NCBI Taxonomy" id="1563983"/>
    <lineage>
        <taxon>Eukaryota</taxon>
        <taxon>Metazoa</taxon>
        <taxon>Ecdysozoa</taxon>
        <taxon>Arthropoda</taxon>
        <taxon>Hexapoda</taxon>
        <taxon>Insecta</taxon>
        <taxon>Pterygota</taxon>
        <taxon>Neoptera</taxon>
        <taxon>Endopterygota</taxon>
        <taxon>Hymenoptera</taxon>
        <taxon>Apocrita</taxon>
        <taxon>Ichneumonoidea</taxon>
        <taxon>Braconidae</taxon>
        <taxon>Braconinae</taxon>
        <taxon>Bracon</taxon>
    </lineage>
</organism>
<dbReference type="EMBL" id="CADCXW020000009">
    <property type="protein sequence ID" value="CAD1542777.1"/>
    <property type="molecule type" value="Genomic_DNA"/>
</dbReference>
<gene>
    <name evidence="2" type="ORF">BBRV_LOCUS33495</name>
</gene>
<evidence type="ECO:0000313" key="2">
    <source>
        <dbReference type="EMBL" id="CAD1542777.1"/>
    </source>
</evidence>
<evidence type="ECO:0000256" key="1">
    <source>
        <dbReference type="SAM" id="MobiDB-lite"/>
    </source>
</evidence>
<sequence>MKLKLYLGDTDCGEGGANRPTRGVCDPPEGPCTPMKPPGYPAKPRPAKEPFCVKCPPKRPCNLNKCPTDTDGTCSTTGSKEIALILYSQSQRSCSRHRDWINHRNYGTYNGRSIIENLKYKTQIRWKSSKNEGCGNKPDEYKNQLPKPPETCEKKVMEIPVCKPKETKAPPTTCGSATKNPDPPVRIVYQKCPPLPKLPKLPECVPPVPKVEIKCPPLPDCPKPPVCPKPMDETKCASSTPPEEPKCGLPPETCSSKKPGIFDKLSGLFKKRKMSTSSSSGDWKSRKCKTITDICTTTDATSNNGKTSTSPAHCPKERKTSCHIEKFKCSDKKEAIPIVEKPPEIQEKMDYTKVTCPPSKFAKLDSCPSRVNSTQAESFVDNPLTELPKPPSEPVTLCPCPPPPRLHPGECPCAPEPHDLKRIFSVQSCVPKDKFPCPEKKVFYCPPQRHPQSNKTNS</sequence>
<feature type="region of interest" description="Disordered" evidence="1">
    <location>
        <begin position="232"/>
        <end position="252"/>
    </location>
</feature>
<reference evidence="2" key="1">
    <citation type="submission" date="2020-07" db="EMBL/GenBank/DDBJ databases">
        <authorList>
            <person name="Ferguson B K."/>
        </authorList>
    </citation>
    <scope>NUCLEOTIDE SEQUENCE</scope>
    <source>
        <strain evidence="2">L06</strain>
    </source>
</reference>